<dbReference type="EMBL" id="LGKP01000002">
    <property type="protein sequence ID" value="KPL91985.1"/>
    <property type="molecule type" value="Genomic_DNA"/>
</dbReference>
<gene>
    <name evidence="2" type="ORF">SE18_00040</name>
</gene>
<dbReference type="AlphaFoldDB" id="A0A0P6Y2L1"/>
<protein>
    <recommendedName>
        <fullName evidence="1">YvlB/LiaX N-terminal domain-containing protein</fullName>
    </recommendedName>
</protein>
<dbReference type="InterPro" id="IPR053959">
    <property type="entry name" value="YvlB/LiaX_N"/>
</dbReference>
<dbReference type="STRING" id="70996.SE18_00040"/>
<dbReference type="OrthoDB" id="164380at2"/>
<dbReference type="Proteomes" id="UP000050277">
    <property type="component" value="Unassembled WGS sequence"/>
</dbReference>
<reference evidence="2 3" key="1">
    <citation type="submission" date="2015-07" db="EMBL/GenBank/DDBJ databases">
        <title>Whole genome sequence of Herpetosiphon geysericola DSM 7119.</title>
        <authorList>
            <person name="Hemp J."/>
            <person name="Ward L.M."/>
            <person name="Pace L.A."/>
            <person name="Fischer W.W."/>
        </authorList>
    </citation>
    <scope>NUCLEOTIDE SEQUENCE [LARGE SCALE GENOMIC DNA]</scope>
    <source>
        <strain evidence="2 3">DSM 7119</strain>
    </source>
</reference>
<sequence>MATEERMRILRLIENGQLTAEEGARLLGVMEPNNRISRPVRAQWVRIRVTDLKSNHHKINVNIPVGLISIGLKLGARFASNKHTTLNFDEMLEAIRGGMTGKIVDMEDLEDGERIEIVVE</sequence>
<keyword evidence="3" id="KW-1185">Reference proteome</keyword>
<dbReference type="Pfam" id="PF22746">
    <property type="entry name" value="SHOCT-like_DUF2089-C"/>
    <property type="match status" value="1"/>
</dbReference>
<feature type="domain" description="YvlB/LiaX N-terminal" evidence="1">
    <location>
        <begin position="4"/>
        <end position="33"/>
    </location>
</feature>
<accession>A0A0P6Y2L1</accession>
<comment type="caution">
    <text evidence="2">The sequence shown here is derived from an EMBL/GenBank/DDBJ whole genome shotgun (WGS) entry which is preliminary data.</text>
</comment>
<name>A0A0P6Y2L1_9CHLR</name>
<evidence type="ECO:0000313" key="2">
    <source>
        <dbReference type="EMBL" id="KPL91985.1"/>
    </source>
</evidence>
<proteinExistence type="predicted"/>
<dbReference type="RefSeq" id="WP_054532368.1">
    <property type="nucleotide sequence ID" value="NZ_LGKP01000002.1"/>
</dbReference>
<evidence type="ECO:0000313" key="3">
    <source>
        <dbReference type="Proteomes" id="UP000050277"/>
    </source>
</evidence>
<evidence type="ECO:0000259" key="1">
    <source>
        <dbReference type="Pfam" id="PF22746"/>
    </source>
</evidence>
<organism evidence="2 3">
    <name type="scientific">Herpetosiphon geysericola</name>
    <dbReference type="NCBI Taxonomy" id="70996"/>
    <lineage>
        <taxon>Bacteria</taxon>
        <taxon>Bacillati</taxon>
        <taxon>Chloroflexota</taxon>
        <taxon>Chloroflexia</taxon>
        <taxon>Herpetosiphonales</taxon>
        <taxon>Herpetosiphonaceae</taxon>
        <taxon>Herpetosiphon</taxon>
    </lineage>
</organism>